<organism evidence="3">
    <name type="scientific">uncultured Caudovirales phage</name>
    <dbReference type="NCBI Taxonomy" id="2100421"/>
    <lineage>
        <taxon>Viruses</taxon>
        <taxon>Duplodnaviria</taxon>
        <taxon>Heunggongvirae</taxon>
        <taxon>Uroviricota</taxon>
        <taxon>Caudoviricetes</taxon>
        <taxon>Peduoviridae</taxon>
        <taxon>Maltschvirus</taxon>
        <taxon>Maltschvirus maltsch</taxon>
    </lineage>
</organism>
<evidence type="ECO:0000313" key="1">
    <source>
        <dbReference type="EMBL" id="CAB4136756.1"/>
    </source>
</evidence>
<evidence type="ECO:0000313" key="4">
    <source>
        <dbReference type="EMBL" id="CAB5229752.1"/>
    </source>
</evidence>
<gene>
    <name evidence="4" type="ORF">UFOVP1558_21</name>
    <name evidence="1" type="ORF">UFOVP305_11</name>
    <name evidence="2" type="ORF">UFOVP593_34</name>
    <name evidence="3" type="ORF">UFOVP842_44</name>
</gene>
<protein>
    <submittedName>
        <fullName evidence="3">Uncharacterized protein</fullName>
    </submittedName>
</protein>
<reference evidence="3" key="1">
    <citation type="submission" date="2020-04" db="EMBL/GenBank/DDBJ databases">
        <authorList>
            <person name="Chiriac C."/>
            <person name="Salcher M."/>
            <person name="Ghai R."/>
            <person name="Kavagutti S V."/>
        </authorList>
    </citation>
    <scope>NUCLEOTIDE SEQUENCE</scope>
</reference>
<evidence type="ECO:0000313" key="2">
    <source>
        <dbReference type="EMBL" id="CAB4151800.1"/>
    </source>
</evidence>
<accession>A0A6J5PC75</accession>
<sequence>MSYTVEVPCSWCWDAARGESTGVNPLDPSHLCGHCEGQKHVRRNPEDVAAEIDACRTPDAVADAS</sequence>
<name>A0A6J5PC75_9CAUD</name>
<proteinExistence type="predicted"/>
<evidence type="ECO:0000313" key="3">
    <source>
        <dbReference type="EMBL" id="CAB4166695.1"/>
    </source>
</evidence>
<dbReference type="EMBL" id="LR796324">
    <property type="protein sequence ID" value="CAB4136756.1"/>
    <property type="molecule type" value="Genomic_DNA"/>
</dbReference>
<dbReference type="EMBL" id="LR798415">
    <property type="protein sequence ID" value="CAB5229752.1"/>
    <property type="molecule type" value="Genomic_DNA"/>
</dbReference>
<dbReference type="EMBL" id="LR796793">
    <property type="protein sequence ID" value="CAB4166695.1"/>
    <property type="molecule type" value="Genomic_DNA"/>
</dbReference>
<dbReference type="EMBL" id="LR796565">
    <property type="protein sequence ID" value="CAB4151800.1"/>
    <property type="molecule type" value="Genomic_DNA"/>
</dbReference>